<evidence type="ECO:0000256" key="11">
    <source>
        <dbReference type="SAM" id="Coils"/>
    </source>
</evidence>
<dbReference type="GO" id="GO:0048188">
    <property type="term" value="C:Set1C/COMPASS complex"/>
    <property type="evidence" value="ECO:0000318"/>
    <property type="project" value="GO_Central"/>
</dbReference>
<dbReference type="InterPro" id="IPR037869">
    <property type="entry name" value="Spp1/CFP1"/>
</dbReference>
<dbReference type="FunCoup" id="F6U936">
    <property type="interactions" value="2"/>
</dbReference>
<evidence type="ECO:0000256" key="8">
    <source>
        <dbReference type="ARBA" id="ARBA00023242"/>
    </source>
</evidence>
<evidence type="ECO:0000256" key="3">
    <source>
        <dbReference type="ARBA" id="ARBA00022771"/>
    </source>
</evidence>
<evidence type="ECO:0000256" key="6">
    <source>
        <dbReference type="ARBA" id="ARBA00023125"/>
    </source>
</evidence>
<dbReference type="GO" id="GO:0003677">
    <property type="term" value="F:DNA binding"/>
    <property type="evidence" value="ECO:0007669"/>
    <property type="project" value="UniProtKB-KW"/>
</dbReference>
<reference evidence="14" key="4">
    <citation type="submission" date="2025-09" db="UniProtKB">
        <authorList>
            <consortium name="Ensembl"/>
        </authorList>
    </citation>
    <scope>IDENTIFICATION</scope>
</reference>
<dbReference type="GO" id="GO:0045893">
    <property type="term" value="P:positive regulation of DNA-templated transcription"/>
    <property type="evidence" value="ECO:0000318"/>
    <property type="project" value="GO_Central"/>
</dbReference>
<name>F6U936_CIOIN</name>
<evidence type="ECO:0000256" key="2">
    <source>
        <dbReference type="ARBA" id="ARBA00022723"/>
    </source>
</evidence>
<keyword evidence="15" id="KW-1185">Reference proteome</keyword>
<protein>
    <recommendedName>
        <fullName evidence="9">CXXC-type zinc finger protein 1</fullName>
    </recommendedName>
</protein>
<reference evidence="15" key="1">
    <citation type="journal article" date="2002" name="Science">
        <title>The draft genome of Ciona intestinalis: insights into chordate and vertebrate origins.</title>
        <authorList>
            <person name="Dehal P."/>
            <person name="Satou Y."/>
            <person name="Campbell R.K."/>
            <person name="Chapman J."/>
            <person name="Degnan B."/>
            <person name="De Tomaso A."/>
            <person name="Davidson B."/>
            <person name="Di Gregorio A."/>
            <person name="Gelpke M."/>
            <person name="Goodstein D.M."/>
            <person name="Harafuji N."/>
            <person name="Hastings K.E."/>
            <person name="Ho I."/>
            <person name="Hotta K."/>
            <person name="Huang W."/>
            <person name="Kawashima T."/>
            <person name="Lemaire P."/>
            <person name="Martinez D."/>
            <person name="Meinertzhagen I.A."/>
            <person name="Necula S."/>
            <person name="Nonaka M."/>
            <person name="Putnam N."/>
            <person name="Rash S."/>
            <person name="Saiga H."/>
            <person name="Satake M."/>
            <person name="Terry A."/>
            <person name="Yamada L."/>
            <person name="Wang H.G."/>
            <person name="Awazu S."/>
            <person name="Azumi K."/>
            <person name="Boore J."/>
            <person name="Branno M."/>
            <person name="Chin-Bow S."/>
            <person name="DeSantis R."/>
            <person name="Doyle S."/>
            <person name="Francino P."/>
            <person name="Keys D.N."/>
            <person name="Haga S."/>
            <person name="Hayashi H."/>
            <person name="Hino K."/>
            <person name="Imai K.S."/>
            <person name="Inaba K."/>
            <person name="Kano S."/>
            <person name="Kobayashi K."/>
            <person name="Kobayashi M."/>
            <person name="Lee B.I."/>
            <person name="Makabe K.W."/>
            <person name="Manohar C."/>
            <person name="Matassi G."/>
            <person name="Medina M."/>
            <person name="Mochizuki Y."/>
            <person name="Mount S."/>
            <person name="Morishita T."/>
            <person name="Miura S."/>
            <person name="Nakayama A."/>
            <person name="Nishizaka S."/>
            <person name="Nomoto H."/>
            <person name="Ohta F."/>
            <person name="Oishi K."/>
            <person name="Rigoutsos I."/>
            <person name="Sano M."/>
            <person name="Sasaki A."/>
            <person name="Sasakura Y."/>
            <person name="Shoguchi E."/>
            <person name="Shin-i T."/>
            <person name="Spagnuolo A."/>
            <person name="Stainier D."/>
            <person name="Suzuki M.M."/>
            <person name="Tassy O."/>
            <person name="Takatori N."/>
            <person name="Tokuoka M."/>
            <person name="Yagi K."/>
            <person name="Yoshizaki F."/>
            <person name="Wada S."/>
            <person name="Zhang C."/>
            <person name="Hyatt P.D."/>
            <person name="Larimer F."/>
            <person name="Detter C."/>
            <person name="Doggett N."/>
            <person name="Glavina T."/>
            <person name="Hawkins T."/>
            <person name="Richardson P."/>
            <person name="Lucas S."/>
            <person name="Kohara Y."/>
            <person name="Levine M."/>
            <person name="Satoh N."/>
            <person name="Rokhsar D.S."/>
        </authorList>
    </citation>
    <scope>NUCLEOTIDE SEQUENCE [LARGE SCALE GENOMIC DNA]</scope>
</reference>
<dbReference type="AlphaFoldDB" id="F6U936"/>
<keyword evidence="6" id="KW-0238">DNA-binding</keyword>
<sequence>MKLNLNGCGKCENCQRKADCGMCDTCFDRSKYGSQSKAQKCRLRRCLDDRFSGNVKQKQSKESLKRQADLAFEENRKKHEKKIKKEKKEKRKQQSMYATANETNEFDYDMKRQCIGPRCTKPALVTSKYCSHECGRLLARNRLLQILPQRIQEWNGTPTVANDNGRQELDRIRKRMINARTELQALEQKFHRLETIISTGRSLTVVEKLDNDDESEGEMDQSIYCVVCGHSVSIKNAIKHMDKCYIKIESQMSFGSVYPTRIEGSQRLFCDVYNEQQQTYCKRLQVLCPEHTKEPKVPETEVCGCPLTCDIYGTELPTKPNHFCRAAKRKCTRHFKWETMYRAEVDLQRIRQWLKIDEIFDEERRIKTAMSNRAGLVSLLLHQTTVHDPNCLDMRTKPTVTKKPAYRLMI</sequence>
<dbReference type="Pfam" id="PF12269">
    <property type="entry name" value="CpG_bind_C"/>
    <property type="match status" value="1"/>
</dbReference>
<evidence type="ECO:0000256" key="1">
    <source>
        <dbReference type="ARBA" id="ARBA00004123"/>
    </source>
</evidence>
<accession>F6U936</accession>
<organism evidence="14 15">
    <name type="scientific">Ciona intestinalis</name>
    <name type="common">Transparent sea squirt</name>
    <name type="synonym">Ascidia intestinalis</name>
    <dbReference type="NCBI Taxonomy" id="7719"/>
    <lineage>
        <taxon>Eukaryota</taxon>
        <taxon>Metazoa</taxon>
        <taxon>Chordata</taxon>
        <taxon>Tunicata</taxon>
        <taxon>Ascidiacea</taxon>
        <taxon>Phlebobranchia</taxon>
        <taxon>Cionidae</taxon>
        <taxon>Ciona</taxon>
    </lineage>
</organism>
<dbReference type="Proteomes" id="UP000008144">
    <property type="component" value="Chromosome 2"/>
</dbReference>
<reference evidence="14" key="2">
    <citation type="journal article" date="2008" name="Genome Biol.">
        <title>Improved genome assembly and evidence-based global gene model set for the chordate Ciona intestinalis: new insight into intron and operon populations.</title>
        <authorList>
            <person name="Satou Y."/>
            <person name="Mineta K."/>
            <person name="Ogasawara M."/>
            <person name="Sasakura Y."/>
            <person name="Shoguchi E."/>
            <person name="Ueno K."/>
            <person name="Yamada L."/>
            <person name="Matsumoto J."/>
            <person name="Wasserscheid J."/>
            <person name="Dewar K."/>
            <person name="Wiley G.B."/>
            <person name="Macmil S.L."/>
            <person name="Roe B.A."/>
            <person name="Zeller R.W."/>
            <person name="Hastings K.E."/>
            <person name="Lemaire P."/>
            <person name="Lindquist E."/>
            <person name="Endo T."/>
            <person name="Hotta K."/>
            <person name="Inaba K."/>
        </authorList>
    </citation>
    <scope>NUCLEOTIDE SEQUENCE [LARGE SCALE GENOMIC DNA]</scope>
    <source>
        <strain evidence="14">wild type</strain>
    </source>
</reference>
<evidence type="ECO:0000256" key="10">
    <source>
        <dbReference type="PROSITE-ProRule" id="PRU00509"/>
    </source>
</evidence>
<keyword evidence="7" id="KW-0804">Transcription</keyword>
<dbReference type="STRING" id="7719.ENSCINP00000021737"/>
<dbReference type="EMBL" id="EAAA01001566">
    <property type="status" value="NOT_ANNOTATED_CDS"/>
    <property type="molecule type" value="Genomic_DNA"/>
</dbReference>
<evidence type="ECO:0000256" key="4">
    <source>
        <dbReference type="ARBA" id="ARBA00022833"/>
    </source>
</evidence>
<dbReference type="PANTHER" id="PTHR46174">
    <property type="entry name" value="CXXC-TYPE ZINC FINGER PROTEIN 1"/>
    <property type="match status" value="1"/>
</dbReference>
<dbReference type="Ensembl" id="ENSCINT00000021983.2">
    <property type="protein sequence ID" value="ENSCINP00000021737.2"/>
    <property type="gene ID" value="ENSCING00000007220.3"/>
</dbReference>
<dbReference type="PANTHER" id="PTHR46174:SF1">
    <property type="entry name" value="CXXC-TYPE ZINC FINGER PROTEIN 1"/>
    <property type="match status" value="1"/>
</dbReference>
<dbReference type="InParanoid" id="F6U936"/>
<keyword evidence="4" id="KW-0862">Zinc</keyword>
<evidence type="ECO:0000256" key="5">
    <source>
        <dbReference type="ARBA" id="ARBA00023015"/>
    </source>
</evidence>
<keyword evidence="3 10" id="KW-0863">Zinc-finger</keyword>
<evidence type="ECO:0000313" key="15">
    <source>
        <dbReference type="Proteomes" id="UP000008144"/>
    </source>
</evidence>
<dbReference type="InterPro" id="IPR022056">
    <property type="entry name" value="CpG-bd_C"/>
</dbReference>
<evidence type="ECO:0000259" key="13">
    <source>
        <dbReference type="PROSITE" id="PS51058"/>
    </source>
</evidence>
<comment type="subcellular location">
    <subcellularLocation>
        <location evidence="1">Nucleus</location>
    </subcellularLocation>
</comment>
<dbReference type="GeneTree" id="ENSGT00730000111044"/>
<keyword evidence="5" id="KW-0805">Transcription regulation</keyword>
<dbReference type="OMA" id="GERDNIN"/>
<keyword evidence="2" id="KW-0479">Metal-binding</keyword>
<evidence type="ECO:0000256" key="12">
    <source>
        <dbReference type="SAM" id="MobiDB-lite"/>
    </source>
</evidence>
<dbReference type="InterPro" id="IPR002857">
    <property type="entry name" value="Znf_CXXC"/>
</dbReference>
<feature type="region of interest" description="Disordered" evidence="12">
    <location>
        <begin position="74"/>
        <end position="97"/>
    </location>
</feature>
<keyword evidence="8" id="KW-0539">Nucleus</keyword>
<feature type="coiled-coil region" evidence="11">
    <location>
        <begin position="162"/>
        <end position="196"/>
    </location>
</feature>
<dbReference type="Pfam" id="PF02008">
    <property type="entry name" value="zf-CXXC"/>
    <property type="match status" value="1"/>
</dbReference>
<dbReference type="PROSITE" id="PS51058">
    <property type="entry name" value="ZF_CXXC"/>
    <property type="match status" value="1"/>
</dbReference>
<reference evidence="14" key="3">
    <citation type="submission" date="2025-08" db="UniProtKB">
        <authorList>
            <consortium name="Ensembl"/>
        </authorList>
    </citation>
    <scope>IDENTIFICATION</scope>
</reference>
<keyword evidence="11" id="KW-0175">Coiled coil</keyword>
<dbReference type="GO" id="GO:0008270">
    <property type="term" value="F:zinc ion binding"/>
    <property type="evidence" value="ECO:0007669"/>
    <property type="project" value="UniProtKB-KW"/>
</dbReference>
<evidence type="ECO:0000313" key="14">
    <source>
        <dbReference type="Ensembl" id="ENSCINP00000021737.2"/>
    </source>
</evidence>
<evidence type="ECO:0000256" key="9">
    <source>
        <dbReference type="ARBA" id="ARBA00023828"/>
    </source>
</evidence>
<proteinExistence type="predicted"/>
<dbReference type="HOGENOM" id="CLU_025011_1_0_1"/>
<feature type="domain" description="CXXC-type" evidence="13">
    <location>
        <begin position="1"/>
        <end position="47"/>
    </location>
</feature>
<evidence type="ECO:0000256" key="7">
    <source>
        <dbReference type="ARBA" id="ARBA00023163"/>
    </source>
</evidence>
<feature type="compositionally biased region" description="Basic residues" evidence="12">
    <location>
        <begin position="78"/>
        <end position="93"/>
    </location>
</feature>